<feature type="chain" id="PRO_5038854930" evidence="7">
    <location>
        <begin position="29"/>
        <end position="397"/>
    </location>
</feature>
<dbReference type="GO" id="GO:0015288">
    <property type="term" value="F:porin activity"/>
    <property type="evidence" value="ECO:0007669"/>
    <property type="project" value="TreeGrafter"/>
</dbReference>
<evidence type="ECO:0000313" key="8">
    <source>
        <dbReference type="EMBL" id="HIX52783.1"/>
    </source>
</evidence>
<evidence type="ECO:0000313" key="9">
    <source>
        <dbReference type="Proteomes" id="UP000886780"/>
    </source>
</evidence>
<sequence length="397" mass="43336">MRRQKWNSLCCLGLAALLAAASPGAVRAASLSDYDEETQAKLLDDTLEYSEIRARVSLYNPTLSQARITMDDAMAIYRNGMTEYKDRAAELRRKADEAEEDGDLLTYAAYEMNAQIMNELANQYKDVVEQSERMSTQRSIVSAEDLLTRGVQQMVQGYAQLDLGCTIAEKGVELAEAAYNSTVTQQGLGMATEADVKAAENSLASARASLASAQASRASLKSSICLMTGWDYNADITIGPVPEPDLEAIAAADLEADTEKAVNNNYDLIAIRHQSRATSTPAQETRDRNLRDTEASIRIAMGSLYETLQQQRAAKEGADAAWQKAVNDKNALDQKYQLGMVGRLEYLQGEVAYLQAQSAKQTADINLRKAYEDYLWQVKGVSVASTAAGSTQTASAR</sequence>
<comment type="caution">
    <text evidence="8">The sequence shown here is derived from an EMBL/GenBank/DDBJ whole genome shotgun (WGS) entry which is preliminary data.</text>
</comment>
<dbReference type="GO" id="GO:1990281">
    <property type="term" value="C:efflux pump complex"/>
    <property type="evidence" value="ECO:0007669"/>
    <property type="project" value="TreeGrafter"/>
</dbReference>
<dbReference type="PANTHER" id="PTHR30026:SF20">
    <property type="entry name" value="OUTER MEMBRANE PROTEIN TOLC"/>
    <property type="match status" value="1"/>
</dbReference>
<reference evidence="8" key="1">
    <citation type="journal article" date="2021" name="PeerJ">
        <title>Extensive microbial diversity within the chicken gut microbiome revealed by metagenomics and culture.</title>
        <authorList>
            <person name="Gilroy R."/>
            <person name="Ravi A."/>
            <person name="Getino M."/>
            <person name="Pursley I."/>
            <person name="Horton D.L."/>
            <person name="Alikhan N.F."/>
            <person name="Baker D."/>
            <person name="Gharbi K."/>
            <person name="Hall N."/>
            <person name="Watson M."/>
            <person name="Adriaenssens E.M."/>
            <person name="Foster-Nyarko E."/>
            <person name="Jarju S."/>
            <person name="Secka A."/>
            <person name="Antonio M."/>
            <person name="Oren A."/>
            <person name="Chaudhuri R.R."/>
            <person name="La Ragione R."/>
            <person name="Hildebrand F."/>
            <person name="Pallen M.J."/>
        </authorList>
    </citation>
    <scope>NUCLEOTIDE SEQUENCE</scope>
    <source>
        <strain evidence="8">ChiGjej4B4-12881</strain>
    </source>
</reference>
<dbReference type="AlphaFoldDB" id="A0A9D1W5V2"/>
<proteinExistence type="predicted"/>
<dbReference type="PANTHER" id="PTHR30026">
    <property type="entry name" value="OUTER MEMBRANE PROTEIN TOLC"/>
    <property type="match status" value="1"/>
</dbReference>
<keyword evidence="3" id="KW-0812">Transmembrane</keyword>
<dbReference type="SUPFAM" id="SSF56954">
    <property type="entry name" value="Outer membrane efflux proteins (OEP)"/>
    <property type="match status" value="1"/>
</dbReference>
<gene>
    <name evidence="8" type="ORF">IAA28_08250</name>
</gene>
<evidence type="ECO:0000256" key="4">
    <source>
        <dbReference type="ARBA" id="ARBA00023136"/>
    </source>
</evidence>
<keyword evidence="5" id="KW-0998">Cell outer membrane</keyword>
<reference evidence="8" key="2">
    <citation type="submission" date="2021-04" db="EMBL/GenBank/DDBJ databases">
        <authorList>
            <person name="Gilroy R."/>
        </authorList>
    </citation>
    <scope>NUCLEOTIDE SEQUENCE</scope>
    <source>
        <strain evidence="8">ChiGjej4B4-12881</strain>
    </source>
</reference>
<evidence type="ECO:0000256" key="1">
    <source>
        <dbReference type="ARBA" id="ARBA00004442"/>
    </source>
</evidence>
<dbReference type="Proteomes" id="UP000886780">
    <property type="component" value="Unassembled WGS sequence"/>
</dbReference>
<dbReference type="GO" id="GO:0009279">
    <property type="term" value="C:cell outer membrane"/>
    <property type="evidence" value="ECO:0007669"/>
    <property type="project" value="UniProtKB-SubCell"/>
</dbReference>
<keyword evidence="4" id="KW-0472">Membrane</keyword>
<comment type="subcellular location">
    <subcellularLocation>
        <location evidence="1">Cell outer membrane</location>
    </subcellularLocation>
</comment>
<feature type="signal peptide" evidence="7">
    <location>
        <begin position="1"/>
        <end position="28"/>
    </location>
</feature>
<name>A0A9D1W5V2_9FIRM</name>
<keyword evidence="2" id="KW-1134">Transmembrane beta strand</keyword>
<evidence type="ECO:0000256" key="7">
    <source>
        <dbReference type="SAM" id="SignalP"/>
    </source>
</evidence>
<organism evidence="8 9">
    <name type="scientific">Candidatus Lachnoclostridium stercoripullorum</name>
    <dbReference type="NCBI Taxonomy" id="2838635"/>
    <lineage>
        <taxon>Bacteria</taxon>
        <taxon>Bacillati</taxon>
        <taxon>Bacillota</taxon>
        <taxon>Clostridia</taxon>
        <taxon>Lachnospirales</taxon>
        <taxon>Lachnospiraceae</taxon>
    </lineage>
</organism>
<keyword evidence="7" id="KW-0732">Signal</keyword>
<dbReference type="InterPro" id="IPR051906">
    <property type="entry name" value="TolC-like"/>
</dbReference>
<evidence type="ECO:0000256" key="5">
    <source>
        <dbReference type="ARBA" id="ARBA00023237"/>
    </source>
</evidence>
<dbReference type="Gene3D" id="1.20.1600.10">
    <property type="entry name" value="Outer membrane efflux proteins (OEP)"/>
    <property type="match status" value="1"/>
</dbReference>
<protein>
    <submittedName>
        <fullName evidence="8">TolC family protein</fullName>
    </submittedName>
</protein>
<evidence type="ECO:0000256" key="2">
    <source>
        <dbReference type="ARBA" id="ARBA00022452"/>
    </source>
</evidence>
<evidence type="ECO:0000256" key="3">
    <source>
        <dbReference type="ARBA" id="ARBA00022692"/>
    </source>
</evidence>
<accession>A0A9D1W5V2</accession>
<evidence type="ECO:0000256" key="6">
    <source>
        <dbReference type="SAM" id="Coils"/>
    </source>
</evidence>
<keyword evidence="6" id="KW-0175">Coiled coil</keyword>
<dbReference type="GO" id="GO:0015562">
    <property type="term" value="F:efflux transmembrane transporter activity"/>
    <property type="evidence" value="ECO:0007669"/>
    <property type="project" value="InterPro"/>
</dbReference>
<feature type="coiled-coil region" evidence="6">
    <location>
        <begin position="74"/>
        <end position="137"/>
    </location>
</feature>
<dbReference type="EMBL" id="DXEU01000148">
    <property type="protein sequence ID" value="HIX52783.1"/>
    <property type="molecule type" value="Genomic_DNA"/>
</dbReference>